<dbReference type="GO" id="GO:0042834">
    <property type="term" value="F:peptidoglycan binding"/>
    <property type="evidence" value="ECO:0007669"/>
    <property type="project" value="InterPro"/>
</dbReference>
<dbReference type="Pfam" id="PF05036">
    <property type="entry name" value="SPOR"/>
    <property type="match status" value="1"/>
</dbReference>
<protein>
    <submittedName>
        <fullName evidence="3">Sporulation and cell division repeat protein</fullName>
    </submittedName>
</protein>
<dbReference type="Proteomes" id="UP000003598">
    <property type="component" value="Unassembled WGS sequence"/>
</dbReference>
<dbReference type="HOGENOM" id="CLU_546108_0_0_10"/>
<accession>G5SS05</accession>
<keyword evidence="1" id="KW-0812">Transmembrane</keyword>
<dbReference type="STRING" id="762968.HMPREF9441_02154"/>
<dbReference type="InterPro" id="IPR007730">
    <property type="entry name" value="SPOR-like_dom"/>
</dbReference>
<dbReference type="Gene3D" id="3.30.70.1070">
    <property type="entry name" value="Sporulation related repeat"/>
    <property type="match status" value="1"/>
</dbReference>
<dbReference type="AlphaFoldDB" id="G5SS05"/>
<keyword evidence="3" id="KW-0131">Cell cycle</keyword>
<dbReference type="GO" id="GO:0051301">
    <property type="term" value="P:cell division"/>
    <property type="evidence" value="ECO:0007669"/>
    <property type="project" value="UniProtKB-KW"/>
</dbReference>
<dbReference type="OrthoDB" id="1080219at2"/>
<keyword evidence="4" id="KW-1185">Reference proteome</keyword>
<feature type="transmembrane region" description="Helical" evidence="1">
    <location>
        <begin position="33"/>
        <end position="51"/>
    </location>
</feature>
<keyword evidence="3" id="KW-0132">Cell division</keyword>
<dbReference type="PATRIC" id="fig|762968.3.peg.1913"/>
<gene>
    <name evidence="3" type="ORF">HMPREF9441_02154</name>
</gene>
<keyword evidence="1" id="KW-0472">Membrane</keyword>
<evidence type="ECO:0000256" key="1">
    <source>
        <dbReference type="SAM" id="Phobius"/>
    </source>
</evidence>
<keyword evidence="1" id="KW-1133">Transmembrane helix</keyword>
<feature type="domain" description="SPOR" evidence="2">
    <location>
        <begin position="419"/>
        <end position="497"/>
    </location>
</feature>
<dbReference type="InterPro" id="IPR036680">
    <property type="entry name" value="SPOR-like_sf"/>
</dbReference>
<name>G5SS05_9BACT</name>
<reference evidence="3 4" key="1">
    <citation type="submission" date="2011-03" db="EMBL/GenBank/DDBJ databases">
        <authorList>
            <person name="Weinstock G."/>
            <person name="Sodergren E."/>
            <person name="Clifton S."/>
            <person name="Fulton L."/>
            <person name="Fulton B."/>
            <person name="Courtney L."/>
            <person name="Fronick C."/>
            <person name="Harrison M."/>
            <person name="Strong C."/>
            <person name="Farmer C."/>
            <person name="Delahaunty K."/>
            <person name="Markovic C."/>
            <person name="Hall O."/>
            <person name="Minx P."/>
            <person name="Tomlinson C."/>
            <person name="Mitreva M."/>
            <person name="Hou S."/>
            <person name="Chen J."/>
            <person name="Wollam A."/>
            <person name="Pepin K.H."/>
            <person name="Johnson M."/>
            <person name="Bhonagiri V."/>
            <person name="Zhang X."/>
            <person name="Suruliraj S."/>
            <person name="Warren W."/>
            <person name="Chinwalla A."/>
            <person name="Mardis E.R."/>
            <person name="Wilson R.K."/>
        </authorList>
    </citation>
    <scope>NUCLEOTIDE SEQUENCE [LARGE SCALE GENOMIC DNA]</scope>
    <source>
        <strain evidence="3 4">YIT 11840</strain>
    </source>
</reference>
<dbReference type="EMBL" id="AFFY01000026">
    <property type="protein sequence ID" value="EHG99971.1"/>
    <property type="molecule type" value="Genomic_DNA"/>
</dbReference>
<evidence type="ECO:0000313" key="3">
    <source>
        <dbReference type="EMBL" id="EHG99971.1"/>
    </source>
</evidence>
<organism evidence="3 4">
    <name type="scientific">Paraprevotella clara YIT 11840</name>
    <dbReference type="NCBI Taxonomy" id="762968"/>
    <lineage>
        <taxon>Bacteria</taxon>
        <taxon>Pseudomonadati</taxon>
        <taxon>Bacteroidota</taxon>
        <taxon>Bacteroidia</taxon>
        <taxon>Bacteroidales</taxon>
        <taxon>Prevotellaceae</taxon>
        <taxon>Paraprevotella</taxon>
    </lineage>
</organism>
<proteinExistence type="predicted"/>
<sequence>MPMKDFQFDTTREQEKLENILKERKRRIAKQQVIFTLILLFIGVVLCLYIFRKVAYTELDGYVKIDVNRQRTPRDIFLSNINVEIGDYVLPGDTLYSYLYLDALLDQINLNKEPQVVSDDRNMRVRYGVSLQEVNVLRTRIRELERQIALEDHDISFGLSDNAHKLDLERLLKESREAYKAKLAEARLLREAWDATAEAARRSMYDINAPILLNELMTSAGRHTSMIHYRLATDTAIVIDIQMPENMIVLANEEIMKLQMLDLDKSNLYVIGYVPIDKMDKLNINSKAEVYVNDEVSFRAKVMTLAVRTSELPSNLQSAFSRNTMVPLAVFEIEGGQVVPFWALTADLPVSIRIPNIRFKRLEKEQKYIWFKTGEGLLDFSKEYLRQRREKRHMQQRAYETGRDFAVSQKPHSEVADTLQGSSLYHVHIACFKDGNEAEALVEKLRKQGYDRAKKIEAGAYSRVVVASCPTEAEAAALVREVRKTTKYKDACLWKQERK</sequence>
<comment type="caution">
    <text evidence="3">The sequence shown here is derived from an EMBL/GenBank/DDBJ whole genome shotgun (WGS) entry which is preliminary data.</text>
</comment>
<dbReference type="PROSITE" id="PS51724">
    <property type="entry name" value="SPOR"/>
    <property type="match status" value="1"/>
</dbReference>
<evidence type="ECO:0000259" key="2">
    <source>
        <dbReference type="PROSITE" id="PS51724"/>
    </source>
</evidence>
<evidence type="ECO:0000313" key="4">
    <source>
        <dbReference type="Proteomes" id="UP000003598"/>
    </source>
</evidence>
<dbReference type="SUPFAM" id="SSF110997">
    <property type="entry name" value="Sporulation related repeat"/>
    <property type="match status" value="1"/>
</dbReference>